<dbReference type="GO" id="GO:0016810">
    <property type="term" value="F:hydrolase activity, acting on carbon-nitrogen (but not peptide) bonds"/>
    <property type="evidence" value="ECO:0007669"/>
    <property type="project" value="InterPro"/>
</dbReference>
<sequence>MMSYTLWTDLRLAPTADPEYVIEDACLVVQADRIAWMGPRHDLPAQWQDATQEHKLGNRWVTPRADRLPHPSGLRRQPRPGICLAAGRGLL</sequence>
<dbReference type="SUPFAM" id="SSF51338">
    <property type="entry name" value="Composite domain of metallo-dependent hydrolases"/>
    <property type="match status" value="1"/>
</dbReference>
<reference evidence="3" key="1">
    <citation type="submission" date="2022-11" db="UniProtKB">
        <authorList>
            <consortium name="WormBaseParasite"/>
        </authorList>
    </citation>
    <scope>IDENTIFICATION</scope>
</reference>
<keyword evidence="2" id="KW-1185">Reference proteome</keyword>
<evidence type="ECO:0000313" key="3">
    <source>
        <dbReference type="WBParaSite" id="PSU_v2.g19542.t1"/>
    </source>
</evidence>
<feature type="region of interest" description="Disordered" evidence="1">
    <location>
        <begin position="54"/>
        <end position="80"/>
    </location>
</feature>
<name>A0A914YJ57_9BILA</name>
<accession>A0A914YJ57</accession>
<dbReference type="Proteomes" id="UP000887577">
    <property type="component" value="Unplaced"/>
</dbReference>
<organism evidence="2 3">
    <name type="scientific">Panagrolaimus superbus</name>
    <dbReference type="NCBI Taxonomy" id="310955"/>
    <lineage>
        <taxon>Eukaryota</taxon>
        <taxon>Metazoa</taxon>
        <taxon>Ecdysozoa</taxon>
        <taxon>Nematoda</taxon>
        <taxon>Chromadorea</taxon>
        <taxon>Rhabditida</taxon>
        <taxon>Tylenchina</taxon>
        <taxon>Panagrolaimomorpha</taxon>
        <taxon>Panagrolaimoidea</taxon>
        <taxon>Panagrolaimidae</taxon>
        <taxon>Panagrolaimus</taxon>
    </lineage>
</organism>
<dbReference type="AlphaFoldDB" id="A0A914YJ57"/>
<protein>
    <submittedName>
        <fullName evidence="3">Uncharacterized protein</fullName>
    </submittedName>
</protein>
<dbReference type="Gene3D" id="2.30.40.10">
    <property type="entry name" value="Urease, subunit C, domain 1"/>
    <property type="match status" value="1"/>
</dbReference>
<proteinExistence type="predicted"/>
<evidence type="ECO:0000313" key="2">
    <source>
        <dbReference type="Proteomes" id="UP000887577"/>
    </source>
</evidence>
<dbReference type="WBParaSite" id="PSU_v2.g19542.t1">
    <property type="protein sequence ID" value="PSU_v2.g19542.t1"/>
    <property type="gene ID" value="PSU_v2.g19542"/>
</dbReference>
<evidence type="ECO:0000256" key="1">
    <source>
        <dbReference type="SAM" id="MobiDB-lite"/>
    </source>
</evidence>
<dbReference type="InterPro" id="IPR011059">
    <property type="entry name" value="Metal-dep_hydrolase_composite"/>
</dbReference>